<name>R9GQW2_9SPHI</name>
<evidence type="ECO:0000313" key="2">
    <source>
        <dbReference type="EMBL" id="EOR94101.1"/>
    </source>
</evidence>
<gene>
    <name evidence="2" type="ORF">ADIARSV_2714</name>
</gene>
<dbReference type="Proteomes" id="UP000014174">
    <property type="component" value="Unassembled WGS sequence"/>
</dbReference>
<proteinExistence type="predicted"/>
<evidence type="ECO:0000313" key="3">
    <source>
        <dbReference type="Proteomes" id="UP000014174"/>
    </source>
</evidence>
<dbReference type="STRING" id="1150600.ADIARSV_2714"/>
<accession>R9GQW2</accession>
<feature type="domain" description="Polysaccharide pyruvyl transferase" evidence="1">
    <location>
        <begin position="14"/>
        <end position="309"/>
    </location>
</feature>
<dbReference type="Pfam" id="PF04230">
    <property type="entry name" value="PS_pyruv_trans"/>
    <property type="match status" value="1"/>
</dbReference>
<comment type="caution">
    <text evidence="2">The sequence shown here is derived from an EMBL/GenBank/DDBJ whole genome shotgun (WGS) entry which is preliminary data.</text>
</comment>
<dbReference type="eggNOG" id="COG2327">
    <property type="taxonomic scope" value="Bacteria"/>
</dbReference>
<keyword evidence="3" id="KW-1185">Reference proteome</keyword>
<reference evidence="2 3" key="1">
    <citation type="journal article" date="2013" name="Genome Announc.">
        <title>Draft Genome Sequence of Arcticibacter svalbardensis Strain MN12-7T, a Member of the Family Sphingobacteriaceae Isolated from an Arctic Soil Sample.</title>
        <authorList>
            <person name="Shivaji S."/>
            <person name="Ara S."/>
            <person name="Prasad S."/>
            <person name="Manasa B.P."/>
            <person name="Begum Z."/>
            <person name="Singh A."/>
            <person name="Kumar Pinnaka A."/>
        </authorList>
    </citation>
    <scope>NUCLEOTIDE SEQUENCE [LARGE SCALE GENOMIC DNA]</scope>
    <source>
        <strain evidence="2 3">MN12-7</strain>
    </source>
</reference>
<organism evidence="2 3">
    <name type="scientific">Arcticibacter svalbardensis MN12-7</name>
    <dbReference type="NCBI Taxonomy" id="1150600"/>
    <lineage>
        <taxon>Bacteria</taxon>
        <taxon>Pseudomonadati</taxon>
        <taxon>Bacteroidota</taxon>
        <taxon>Sphingobacteriia</taxon>
        <taxon>Sphingobacteriales</taxon>
        <taxon>Sphingobacteriaceae</taxon>
        <taxon>Arcticibacter</taxon>
    </lineage>
</organism>
<dbReference type="InterPro" id="IPR007345">
    <property type="entry name" value="Polysacch_pyruvyl_Trfase"/>
</dbReference>
<dbReference type="PATRIC" id="fig|1150600.3.peg.2687"/>
<sequence>MKIGIMTFWESQNNYGQLLQAFALKTYLKQKGHDVFFVRFYRIPSSKKKSALSRLKFKVILYLNDHFNMNLAVTNAVSTEPDRGFTPFKKQYLKFSPRSYTSLAELKDNPPQADAYICGSDQVWNNTFKVPAEPFFLPFGASSTKRIAYAASIGQKELSPETAQLFERQLAHFNAVSVREKSSLSICTDAGYENPVWVPDPTLLFAKQDWLNLLPVPKGNFKPESKKVFIYTLGNSSINDKEAYLSYIRAMPGVEVQHASANGDTSGNCYPSIPEWLGLIAESDFIMTNSFHGMVFCIIFNKKFIILPNTGAMEGMNERITSLITKFNLEQHMMFGFDQTKMDDLMKFDTDWDYVNNQIADWRHVAHEFLDVALK</sequence>
<dbReference type="OrthoDB" id="9799278at2"/>
<protein>
    <recommendedName>
        <fullName evidence="1">Polysaccharide pyruvyl transferase domain-containing protein</fullName>
    </recommendedName>
</protein>
<evidence type="ECO:0000259" key="1">
    <source>
        <dbReference type="Pfam" id="PF04230"/>
    </source>
</evidence>
<dbReference type="AlphaFoldDB" id="R9GQW2"/>
<dbReference type="RefSeq" id="WP_016195945.1">
    <property type="nucleotide sequence ID" value="NZ_AQPN01000098.1"/>
</dbReference>
<dbReference type="EMBL" id="AQPN01000098">
    <property type="protein sequence ID" value="EOR94101.1"/>
    <property type="molecule type" value="Genomic_DNA"/>
</dbReference>